<evidence type="ECO:0000313" key="8">
    <source>
        <dbReference type="Proteomes" id="UP000314986"/>
    </source>
</evidence>
<reference evidence="7" key="4">
    <citation type="submission" date="2025-08" db="UniProtKB">
        <authorList>
            <consortium name="Ensembl"/>
        </authorList>
    </citation>
    <scope>IDENTIFICATION</scope>
</reference>
<dbReference type="PANTHER" id="PTHR47077">
    <property type="entry name" value="ION_TRANS DOMAIN-CONTAINING PROTEIN"/>
    <property type="match status" value="1"/>
</dbReference>
<dbReference type="Proteomes" id="UP000314986">
    <property type="component" value="Unassembled WGS sequence"/>
</dbReference>
<organism evidence="7 8">
    <name type="scientific">Callorhinchus milii</name>
    <name type="common">Ghost shark</name>
    <dbReference type="NCBI Taxonomy" id="7868"/>
    <lineage>
        <taxon>Eukaryota</taxon>
        <taxon>Metazoa</taxon>
        <taxon>Chordata</taxon>
        <taxon>Craniata</taxon>
        <taxon>Vertebrata</taxon>
        <taxon>Chondrichthyes</taxon>
        <taxon>Holocephali</taxon>
        <taxon>Chimaeriformes</taxon>
        <taxon>Callorhinchidae</taxon>
        <taxon>Callorhinchus</taxon>
    </lineage>
</organism>
<keyword evidence="8" id="KW-1185">Reference proteome</keyword>
<dbReference type="GO" id="GO:0097228">
    <property type="term" value="C:sperm principal piece"/>
    <property type="evidence" value="ECO:0007669"/>
    <property type="project" value="TreeGrafter"/>
</dbReference>
<accession>A0A4W3JUA2</accession>
<protein>
    <recommendedName>
        <fullName evidence="6">Ion transport domain-containing protein</fullName>
    </recommendedName>
</protein>
<dbReference type="GO" id="GO:0001669">
    <property type="term" value="C:acrosomal vesicle"/>
    <property type="evidence" value="ECO:0007669"/>
    <property type="project" value="TreeGrafter"/>
</dbReference>
<dbReference type="Ensembl" id="ENSCMIT00000043330.1">
    <property type="protein sequence ID" value="ENSCMIP00000042711.1"/>
    <property type="gene ID" value="ENSCMIG00000017755.1"/>
</dbReference>
<keyword evidence="3 5" id="KW-1133">Transmembrane helix</keyword>
<name>A0A4W3JUA2_CALMI</name>
<evidence type="ECO:0000256" key="4">
    <source>
        <dbReference type="ARBA" id="ARBA00023136"/>
    </source>
</evidence>
<evidence type="ECO:0000259" key="6">
    <source>
        <dbReference type="Pfam" id="PF00520"/>
    </source>
</evidence>
<evidence type="ECO:0000256" key="3">
    <source>
        <dbReference type="ARBA" id="ARBA00022989"/>
    </source>
</evidence>
<dbReference type="Gene3D" id="1.10.287.70">
    <property type="match status" value="1"/>
</dbReference>
<feature type="domain" description="Ion transport" evidence="6">
    <location>
        <begin position="76"/>
        <end position="167"/>
    </location>
</feature>
<proteinExistence type="predicted"/>
<dbReference type="GeneTree" id="ENSGT00940000172048"/>
<dbReference type="GO" id="GO:0005245">
    <property type="term" value="F:voltage-gated calcium channel activity"/>
    <property type="evidence" value="ECO:0007669"/>
    <property type="project" value="TreeGrafter"/>
</dbReference>
<dbReference type="Pfam" id="PF00520">
    <property type="entry name" value="Ion_trans"/>
    <property type="match status" value="1"/>
</dbReference>
<sequence>HCKDEWEAEEYITQVMLHSLLDHVFLRTLAVGLLIGTSIVISFQTEPSFSEVRLTQIVTTIFFWEILLKWYYGFWIFWTVFAVFGVILFSTSVPNSFGSLQEAMYSLFICITQDGWVQIYQGFIANGGLIMYGGALYLFIFIIGASFIFANIMIAVVTANLEQAISEEEEKRHLIQRGSGYMAQVGATDPLLVTAGLGGGEGIGGGGYSAMENLNQGTFEEFCFVLQSMQQNLLVYSRIRKELDSIYLEVSEMEVNRDQQTLVKQEKKMLDIMETLAGRKVDLLNTLFPLEKVTRAKHPHWNSLIPFPVLPLPIVCVLGARSPTRALYSGLLL</sequence>
<dbReference type="GO" id="GO:0030317">
    <property type="term" value="P:flagellated sperm motility"/>
    <property type="evidence" value="ECO:0007669"/>
    <property type="project" value="InterPro"/>
</dbReference>
<dbReference type="SUPFAM" id="SSF81324">
    <property type="entry name" value="Voltage-gated potassium channels"/>
    <property type="match status" value="1"/>
</dbReference>
<reference evidence="8" key="2">
    <citation type="journal article" date="2007" name="PLoS Biol.">
        <title>Survey sequencing and comparative analysis of the elephant shark (Callorhinchus milii) genome.</title>
        <authorList>
            <person name="Venkatesh B."/>
            <person name="Kirkness E.F."/>
            <person name="Loh Y.H."/>
            <person name="Halpern A.L."/>
            <person name="Lee A.P."/>
            <person name="Johnson J."/>
            <person name="Dandona N."/>
            <person name="Viswanathan L.D."/>
            <person name="Tay A."/>
            <person name="Venter J.C."/>
            <person name="Strausberg R.L."/>
            <person name="Brenner S."/>
        </authorList>
    </citation>
    <scope>NUCLEOTIDE SEQUENCE [LARGE SCALE GENOMIC DNA]</scope>
</reference>
<dbReference type="GO" id="GO:0048240">
    <property type="term" value="P:sperm capacitation"/>
    <property type="evidence" value="ECO:0007669"/>
    <property type="project" value="TreeGrafter"/>
</dbReference>
<keyword evidence="4 5" id="KW-0472">Membrane</keyword>
<dbReference type="AlphaFoldDB" id="A0A4W3JUA2"/>
<feature type="transmembrane region" description="Helical" evidence="5">
    <location>
        <begin position="24"/>
        <end position="43"/>
    </location>
</feature>
<feature type="transmembrane region" description="Helical" evidence="5">
    <location>
        <begin position="135"/>
        <end position="161"/>
    </location>
</feature>
<dbReference type="GO" id="GO:0006814">
    <property type="term" value="P:sodium ion transport"/>
    <property type="evidence" value="ECO:0007669"/>
    <property type="project" value="TreeGrafter"/>
</dbReference>
<evidence type="ECO:0000256" key="1">
    <source>
        <dbReference type="ARBA" id="ARBA00004141"/>
    </source>
</evidence>
<dbReference type="STRING" id="7868.ENSCMIP00000042711"/>
<feature type="transmembrane region" description="Helical" evidence="5">
    <location>
        <begin position="70"/>
        <end position="91"/>
    </location>
</feature>
<dbReference type="PANTHER" id="PTHR47077:SF1">
    <property type="entry name" value="CATION CHANNEL SPERM-ASSOCIATED PROTEIN 4"/>
    <property type="match status" value="1"/>
</dbReference>
<reference evidence="8" key="3">
    <citation type="journal article" date="2014" name="Nature">
        <title>Elephant shark genome provides unique insights into gnathostome evolution.</title>
        <authorList>
            <consortium name="International Elephant Shark Genome Sequencing Consortium"/>
            <person name="Venkatesh B."/>
            <person name="Lee A.P."/>
            <person name="Ravi V."/>
            <person name="Maurya A.K."/>
            <person name="Lian M.M."/>
            <person name="Swann J.B."/>
            <person name="Ohta Y."/>
            <person name="Flajnik M.F."/>
            <person name="Sutoh Y."/>
            <person name="Kasahara M."/>
            <person name="Hoon S."/>
            <person name="Gangu V."/>
            <person name="Roy S.W."/>
            <person name="Irimia M."/>
            <person name="Korzh V."/>
            <person name="Kondrychyn I."/>
            <person name="Lim Z.W."/>
            <person name="Tay B.H."/>
            <person name="Tohari S."/>
            <person name="Kong K.W."/>
            <person name="Ho S."/>
            <person name="Lorente-Galdos B."/>
            <person name="Quilez J."/>
            <person name="Marques-Bonet T."/>
            <person name="Raney B.J."/>
            <person name="Ingham P.W."/>
            <person name="Tay A."/>
            <person name="Hillier L.W."/>
            <person name="Minx P."/>
            <person name="Boehm T."/>
            <person name="Wilson R.K."/>
            <person name="Brenner S."/>
            <person name="Warren W.C."/>
        </authorList>
    </citation>
    <scope>NUCLEOTIDE SEQUENCE [LARGE SCALE GENOMIC DNA]</scope>
</reference>
<evidence type="ECO:0000256" key="5">
    <source>
        <dbReference type="SAM" id="Phobius"/>
    </source>
</evidence>
<dbReference type="InterPro" id="IPR028744">
    <property type="entry name" value="CatSper4"/>
</dbReference>
<reference evidence="7" key="5">
    <citation type="submission" date="2025-09" db="UniProtKB">
        <authorList>
            <consortium name="Ensembl"/>
        </authorList>
    </citation>
    <scope>IDENTIFICATION</scope>
</reference>
<dbReference type="InterPro" id="IPR005821">
    <property type="entry name" value="Ion_trans_dom"/>
</dbReference>
<evidence type="ECO:0000313" key="7">
    <source>
        <dbReference type="Ensembl" id="ENSCMIP00000042711.1"/>
    </source>
</evidence>
<evidence type="ECO:0000256" key="2">
    <source>
        <dbReference type="ARBA" id="ARBA00022692"/>
    </source>
</evidence>
<comment type="subcellular location">
    <subcellularLocation>
        <location evidence="1">Membrane</location>
        <topology evidence="1">Multi-pass membrane protein</topology>
    </subcellularLocation>
</comment>
<reference evidence="8" key="1">
    <citation type="journal article" date="2006" name="Science">
        <title>Ancient noncoding elements conserved in the human genome.</title>
        <authorList>
            <person name="Venkatesh B."/>
            <person name="Kirkness E.F."/>
            <person name="Loh Y.H."/>
            <person name="Halpern A.L."/>
            <person name="Lee A.P."/>
            <person name="Johnson J."/>
            <person name="Dandona N."/>
            <person name="Viswanathan L.D."/>
            <person name="Tay A."/>
            <person name="Venter J.C."/>
            <person name="Strausberg R.L."/>
            <person name="Brenner S."/>
        </authorList>
    </citation>
    <scope>NUCLEOTIDE SEQUENCE [LARGE SCALE GENOMIC DNA]</scope>
</reference>
<dbReference type="GO" id="GO:0036128">
    <property type="term" value="C:CatSper complex"/>
    <property type="evidence" value="ECO:0007669"/>
    <property type="project" value="InterPro"/>
</dbReference>
<keyword evidence="2 5" id="KW-0812">Transmembrane</keyword>
<dbReference type="InParanoid" id="A0A4W3JUA2"/>
<dbReference type="GO" id="GO:0005227">
    <property type="term" value="F:calcium-activated cation channel activity"/>
    <property type="evidence" value="ECO:0007669"/>
    <property type="project" value="InterPro"/>
</dbReference>
<dbReference type="OMA" id="FANIMIA"/>